<name>A0A7V2F357_UNCEI</name>
<dbReference type="Proteomes" id="UP000886069">
    <property type="component" value="Unassembled WGS sequence"/>
</dbReference>
<evidence type="ECO:0000256" key="1">
    <source>
        <dbReference type="ARBA" id="ARBA00009199"/>
    </source>
</evidence>
<protein>
    <submittedName>
        <fullName evidence="2">Amidase</fullName>
    </submittedName>
</protein>
<dbReference type="PANTHER" id="PTHR11895:SF7">
    <property type="entry name" value="GLUTAMYL-TRNA(GLN) AMIDOTRANSFERASE SUBUNIT A, MITOCHONDRIAL"/>
    <property type="match status" value="1"/>
</dbReference>
<dbReference type="SUPFAM" id="SSF75304">
    <property type="entry name" value="Amidase signature (AS) enzymes"/>
    <property type="match status" value="1"/>
</dbReference>
<evidence type="ECO:0000313" key="2">
    <source>
        <dbReference type="EMBL" id="HER43520.1"/>
    </source>
</evidence>
<dbReference type="InterPro" id="IPR036928">
    <property type="entry name" value="AS_sf"/>
</dbReference>
<dbReference type="Gene3D" id="3.90.1300.10">
    <property type="entry name" value="Amidase signature (AS) domain"/>
    <property type="match status" value="1"/>
</dbReference>
<dbReference type="InterPro" id="IPR000120">
    <property type="entry name" value="Amidase"/>
</dbReference>
<comment type="similarity">
    <text evidence="1">Belongs to the amidase family.</text>
</comment>
<reference evidence="2" key="1">
    <citation type="journal article" date="2020" name="mSystems">
        <title>Genome- and Community-Level Interaction Insights into Carbon Utilization and Element Cycling Functions of Hydrothermarchaeota in Hydrothermal Sediment.</title>
        <authorList>
            <person name="Zhou Z."/>
            <person name="Liu Y."/>
            <person name="Xu W."/>
            <person name="Pan J."/>
            <person name="Luo Z.H."/>
            <person name="Li M."/>
        </authorList>
    </citation>
    <scope>NUCLEOTIDE SEQUENCE [LARGE SCALE GENOMIC DNA]</scope>
    <source>
        <strain evidence="2">SpSt-1233</strain>
    </source>
</reference>
<proteinExistence type="inferred from homology"/>
<feature type="non-terminal residue" evidence="2">
    <location>
        <position position="1"/>
    </location>
</feature>
<comment type="caution">
    <text evidence="2">The sequence shown here is derived from an EMBL/GenBank/DDBJ whole genome shotgun (WGS) entry which is preliminary data.</text>
</comment>
<dbReference type="AlphaFoldDB" id="A0A7V2F357"/>
<gene>
    <name evidence="2" type="ORF">ENO08_03580</name>
</gene>
<dbReference type="GO" id="GO:0003824">
    <property type="term" value="F:catalytic activity"/>
    <property type="evidence" value="ECO:0007669"/>
    <property type="project" value="InterPro"/>
</dbReference>
<dbReference type="PANTHER" id="PTHR11895">
    <property type="entry name" value="TRANSAMIDASE"/>
    <property type="match status" value="1"/>
</dbReference>
<organism evidence="2">
    <name type="scientific">Eiseniibacteriota bacterium</name>
    <dbReference type="NCBI Taxonomy" id="2212470"/>
    <lineage>
        <taxon>Bacteria</taxon>
        <taxon>Candidatus Eiseniibacteriota</taxon>
    </lineage>
</organism>
<sequence>ANRVRHMIIQDMAKLDVDLYVAPSFGGDNLLLTNLTGHPCVVLPNGFDEDGHPVSISFIGRLYGEATLLAVAKAYQDATDFHEQHPPLFAPGKKSGEK</sequence>
<dbReference type="EMBL" id="DSEC01000252">
    <property type="protein sequence ID" value="HER43520.1"/>
    <property type="molecule type" value="Genomic_DNA"/>
</dbReference>
<accession>A0A7V2F357</accession>